<keyword evidence="5 7" id="KW-1133">Transmembrane helix</keyword>
<evidence type="ECO:0000256" key="3">
    <source>
        <dbReference type="ARBA" id="ARBA00022475"/>
    </source>
</evidence>
<keyword evidence="3" id="KW-1003">Cell membrane</keyword>
<feature type="transmembrane region" description="Helical" evidence="7">
    <location>
        <begin position="97"/>
        <end position="119"/>
    </location>
</feature>
<dbReference type="Pfam" id="PF03547">
    <property type="entry name" value="Mem_trans"/>
    <property type="match status" value="1"/>
</dbReference>
<protein>
    <submittedName>
        <fullName evidence="8">AEC family transporter</fullName>
    </submittedName>
</protein>
<organism evidence="8 9">
    <name type="scientific">Variovorax humicola</name>
    <dbReference type="NCBI Taxonomy" id="1769758"/>
    <lineage>
        <taxon>Bacteria</taxon>
        <taxon>Pseudomonadati</taxon>
        <taxon>Pseudomonadota</taxon>
        <taxon>Betaproteobacteria</taxon>
        <taxon>Burkholderiales</taxon>
        <taxon>Comamonadaceae</taxon>
        <taxon>Variovorax</taxon>
    </lineage>
</organism>
<reference evidence="8 9" key="1">
    <citation type="submission" date="2024-03" db="EMBL/GenBank/DDBJ databases">
        <title>Novel species of the genus Variovorax.</title>
        <authorList>
            <person name="Liu Q."/>
            <person name="Xin Y.-H."/>
        </authorList>
    </citation>
    <scope>NUCLEOTIDE SEQUENCE [LARGE SCALE GENOMIC DNA]</scope>
    <source>
        <strain evidence="8 9">KACC 18501</strain>
    </source>
</reference>
<keyword evidence="4 7" id="KW-0812">Transmembrane</keyword>
<keyword evidence="2" id="KW-0813">Transport</keyword>
<feature type="transmembrane region" description="Helical" evidence="7">
    <location>
        <begin position="200"/>
        <end position="220"/>
    </location>
</feature>
<dbReference type="PANTHER" id="PTHR36838:SF3">
    <property type="entry name" value="TRANSPORTER AUXIN EFFLUX CARRIER EC FAMILY"/>
    <property type="match status" value="1"/>
</dbReference>
<evidence type="ECO:0000313" key="8">
    <source>
        <dbReference type="EMBL" id="MEJ8823660.1"/>
    </source>
</evidence>
<name>A0ABU8W0T1_9BURK</name>
<evidence type="ECO:0000256" key="5">
    <source>
        <dbReference type="ARBA" id="ARBA00022989"/>
    </source>
</evidence>
<proteinExistence type="predicted"/>
<accession>A0ABU8W0T1</accession>
<dbReference type="EMBL" id="JBBKZV010000009">
    <property type="protein sequence ID" value="MEJ8823660.1"/>
    <property type="molecule type" value="Genomic_DNA"/>
</dbReference>
<dbReference type="Proteomes" id="UP001363010">
    <property type="component" value="Unassembled WGS sequence"/>
</dbReference>
<sequence>MLQTLAITGPIYLVIALGFLAGRFGIFSKLDMRVLGTYVVRFALPALVFTALSQRPVSEVMNGRYVLGYAVGSLTVMLAAFGWGWRWQGKSFTLSALCGLGVSSSNSGFIGYPIAILVAGPASAAVGLAMCMLVENLLMIPLTLVMADSGHAGGGRWYRILVQSLIQLARNPVILAIVGGFVVSLTGIPITGVLARTINMLAMSSAAVSLFVIGGTLVGLKTKGMRRDVTAIALGKLMLHPLAVGLMMWLVPPDDHTLRAAAVVFAATPMLSIYPILAQKYGFEDMCAAALLLATVLSFLTISVILWLLGPILGWAA</sequence>
<evidence type="ECO:0000256" key="1">
    <source>
        <dbReference type="ARBA" id="ARBA00004141"/>
    </source>
</evidence>
<evidence type="ECO:0000256" key="2">
    <source>
        <dbReference type="ARBA" id="ARBA00022448"/>
    </source>
</evidence>
<feature type="transmembrane region" description="Helical" evidence="7">
    <location>
        <begin position="257"/>
        <end position="277"/>
    </location>
</feature>
<feature type="transmembrane region" description="Helical" evidence="7">
    <location>
        <begin position="289"/>
        <end position="309"/>
    </location>
</feature>
<evidence type="ECO:0000256" key="7">
    <source>
        <dbReference type="SAM" id="Phobius"/>
    </source>
</evidence>
<dbReference type="InterPro" id="IPR004776">
    <property type="entry name" value="Mem_transp_PIN-like"/>
</dbReference>
<feature type="transmembrane region" description="Helical" evidence="7">
    <location>
        <begin position="66"/>
        <end position="85"/>
    </location>
</feature>
<keyword evidence="9" id="KW-1185">Reference proteome</keyword>
<feature type="transmembrane region" description="Helical" evidence="7">
    <location>
        <begin position="6"/>
        <end position="26"/>
    </location>
</feature>
<comment type="subcellular location">
    <subcellularLocation>
        <location evidence="1">Membrane</location>
        <topology evidence="1">Multi-pass membrane protein</topology>
    </subcellularLocation>
</comment>
<feature type="transmembrane region" description="Helical" evidence="7">
    <location>
        <begin position="232"/>
        <end position="251"/>
    </location>
</feature>
<dbReference type="PANTHER" id="PTHR36838">
    <property type="entry name" value="AUXIN EFFLUX CARRIER FAMILY PROTEIN"/>
    <property type="match status" value="1"/>
</dbReference>
<evidence type="ECO:0000313" key="9">
    <source>
        <dbReference type="Proteomes" id="UP001363010"/>
    </source>
</evidence>
<evidence type="ECO:0000256" key="6">
    <source>
        <dbReference type="ARBA" id="ARBA00023136"/>
    </source>
</evidence>
<evidence type="ECO:0000256" key="4">
    <source>
        <dbReference type="ARBA" id="ARBA00022692"/>
    </source>
</evidence>
<gene>
    <name evidence="8" type="ORF">WKW80_16725</name>
</gene>
<comment type="caution">
    <text evidence="8">The sequence shown here is derived from an EMBL/GenBank/DDBJ whole genome shotgun (WGS) entry which is preliminary data.</text>
</comment>
<dbReference type="RefSeq" id="WP_340364691.1">
    <property type="nucleotide sequence ID" value="NZ_JBBKZV010000009.1"/>
</dbReference>
<keyword evidence="6 7" id="KW-0472">Membrane</keyword>
<feature type="transmembrane region" description="Helical" evidence="7">
    <location>
        <begin position="168"/>
        <end position="188"/>
    </location>
</feature>